<dbReference type="InterPro" id="IPR003425">
    <property type="entry name" value="CCB3/YggT"/>
</dbReference>
<name>A0A1K1KPN1_9LACO</name>
<sequence length="88" mass="9881">MLLSIIQGLFQLYSLAILIFVLMSWFPGAYETKLGEFLARICEPYLSLFNFIPPIFGISFAPWVALIALKFIENGLLYLLAMLGLGGF</sequence>
<dbReference type="PANTHER" id="PTHR33219:SF14">
    <property type="entry name" value="PROTEIN COFACTOR ASSEMBLY OF COMPLEX C SUBUNIT B CCB3, CHLOROPLASTIC-RELATED"/>
    <property type="match status" value="1"/>
</dbReference>
<keyword evidence="2" id="KW-0812">Transmembrane</keyword>
<organism evidence="3 4">
    <name type="scientific">Ligilactobacillus acidipiscis</name>
    <dbReference type="NCBI Taxonomy" id="89059"/>
    <lineage>
        <taxon>Bacteria</taxon>
        <taxon>Bacillati</taxon>
        <taxon>Bacillota</taxon>
        <taxon>Bacilli</taxon>
        <taxon>Lactobacillales</taxon>
        <taxon>Lactobacillaceae</taxon>
        <taxon>Ligilactobacillus</taxon>
    </lineage>
</organism>
<gene>
    <name evidence="3" type="ORF">LAC1533_1379</name>
</gene>
<dbReference type="GO" id="GO:0016020">
    <property type="term" value="C:membrane"/>
    <property type="evidence" value="ECO:0007669"/>
    <property type="project" value="InterPro"/>
</dbReference>
<dbReference type="GO" id="GO:0051301">
    <property type="term" value="P:cell division"/>
    <property type="evidence" value="ECO:0007669"/>
    <property type="project" value="UniProtKB-KW"/>
</dbReference>
<dbReference type="Pfam" id="PF02325">
    <property type="entry name" value="CCB3_YggT"/>
    <property type="match status" value="1"/>
</dbReference>
<dbReference type="RefSeq" id="WP_010494662.1">
    <property type="nucleotide sequence ID" value="NZ_JQBK01000017.1"/>
</dbReference>
<dbReference type="AlphaFoldDB" id="A0A1K1KPN1"/>
<dbReference type="Proteomes" id="UP000190935">
    <property type="component" value="Chromosome I"/>
</dbReference>
<dbReference type="OrthoDB" id="47652at2"/>
<dbReference type="EMBL" id="LT630287">
    <property type="protein sequence ID" value="SFV40799.1"/>
    <property type="molecule type" value="Genomic_DNA"/>
</dbReference>
<keyword evidence="3" id="KW-0131">Cell cycle</keyword>
<keyword evidence="2" id="KW-0472">Membrane</keyword>
<comment type="similarity">
    <text evidence="1">Belongs to the YggT family.</text>
</comment>
<keyword evidence="2" id="KW-1133">Transmembrane helix</keyword>
<dbReference type="GeneID" id="95349473"/>
<evidence type="ECO:0000313" key="4">
    <source>
        <dbReference type="Proteomes" id="UP000190935"/>
    </source>
</evidence>
<feature type="transmembrane region" description="Helical" evidence="2">
    <location>
        <begin position="50"/>
        <end position="72"/>
    </location>
</feature>
<evidence type="ECO:0000256" key="2">
    <source>
        <dbReference type="SAM" id="Phobius"/>
    </source>
</evidence>
<dbReference type="PANTHER" id="PTHR33219">
    <property type="entry name" value="YLMG HOMOLOG PROTEIN 2, CHLOROPLASTIC"/>
    <property type="match status" value="1"/>
</dbReference>
<keyword evidence="3" id="KW-0132">Cell division</keyword>
<protein>
    <submittedName>
        <fullName evidence="3">Cell division protein YlmG/Ycf19 (Putative), YggT family</fullName>
    </submittedName>
</protein>
<evidence type="ECO:0000313" key="3">
    <source>
        <dbReference type="EMBL" id="SFV40799.1"/>
    </source>
</evidence>
<reference evidence="4" key="1">
    <citation type="submission" date="2016-11" db="EMBL/GenBank/DDBJ databases">
        <authorList>
            <person name="Papadimitriou K."/>
        </authorList>
    </citation>
    <scope>NUCLEOTIDE SEQUENCE [LARGE SCALE GENOMIC DNA]</scope>
    <source>
        <strain evidence="4">ACA-DC 1533</strain>
    </source>
</reference>
<dbReference type="KEGG" id="laca:LAC1533_1379"/>
<accession>A0A1K1KPN1</accession>
<proteinExistence type="inferred from homology"/>
<evidence type="ECO:0000256" key="1">
    <source>
        <dbReference type="ARBA" id="ARBA00010894"/>
    </source>
</evidence>
<feature type="transmembrane region" description="Helical" evidence="2">
    <location>
        <begin position="12"/>
        <end position="30"/>
    </location>
</feature>